<gene>
    <name evidence="2" type="ORF">HPB52_005317</name>
</gene>
<organism evidence="2 3">
    <name type="scientific">Rhipicephalus sanguineus</name>
    <name type="common">Brown dog tick</name>
    <name type="synonym">Ixodes sanguineus</name>
    <dbReference type="NCBI Taxonomy" id="34632"/>
    <lineage>
        <taxon>Eukaryota</taxon>
        <taxon>Metazoa</taxon>
        <taxon>Ecdysozoa</taxon>
        <taxon>Arthropoda</taxon>
        <taxon>Chelicerata</taxon>
        <taxon>Arachnida</taxon>
        <taxon>Acari</taxon>
        <taxon>Parasitiformes</taxon>
        <taxon>Ixodida</taxon>
        <taxon>Ixodoidea</taxon>
        <taxon>Ixodidae</taxon>
        <taxon>Rhipicephalinae</taxon>
        <taxon>Rhipicephalus</taxon>
        <taxon>Rhipicephalus</taxon>
    </lineage>
</organism>
<dbReference type="AlphaFoldDB" id="A0A9D4SXT7"/>
<feature type="region of interest" description="Disordered" evidence="1">
    <location>
        <begin position="120"/>
        <end position="149"/>
    </location>
</feature>
<proteinExistence type="predicted"/>
<protein>
    <submittedName>
        <fullName evidence="2">Uncharacterized protein</fullName>
    </submittedName>
</protein>
<reference evidence="2" key="1">
    <citation type="journal article" date="2020" name="Cell">
        <title>Large-Scale Comparative Analyses of Tick Genomes Elucidate Their Genetic Diversity and Vector Capacities.</title>
        <authorList>
            <consortium name="Tick Genome and Microbiome Consortium (TIGMIC)"/>
            <person name="Jia N."/>
            <person name="Wang J."/>
            <person name="Shi W."/>
            <person name="Du L."/>
            <person name="Sun Y."/>
            <person name="Zhan W."/>
            <person name="Jiang J.F."/>
            <person name="Wang Q."/>
            <person name="Zhang B."/>
            <person name="Ji P."/>
            <person name="Bell-Sakyi L."/>
            <person name="Cui X.M."/>
            <person name="Yuan T.T."/>
            <person name="Jiang B.G."/>
            <person name="Yang W.F."/>
            <person name="Lam T.T."/>
            <person name="Chang Q.C."/>
            <person name="Ding S.J."/>
            <person name="Wang X.J."/>
            <person name="Zhu J.G."/>
            <person name="Ruan X.D."/>
            <person name="Zhao L."/>
            <person name="Wei J.T."/>
            <person name="Ye R.Z."/>
            <person name="Que T.C."/>
            <person name="Du C.H."/>
            <person name="Zhou Y.H."/>
            <person name="Cheng J.X."/>
            <person name="Dai P.F."/>
            <person name="Guo W.B."/>
            <person name="Han X.H."/>
            <person name="Huang E.J."/>
            <person name="Li L.F."/>
            <person name="Wei W."/>
            <person name="Gao Y.C."/>
            <person name="Liu J.Z."/>
            <person name="Shao H.Z."/>
            <person name="Wang X."/>
            <person name="Wang C.C."/>
            <person name="Yang T.C."/>
            <person name="Huo Q.B."/>
            <person name="Li W."/>
            <person name="Chen H.Y."/>
            <person name="Chen S.E."/>
            <person name="Zhou L.G."/>
            <person name="Ni X.B."/>
            <person name="Tian J.H."/>
            <person name="Sheng Y."/>
            <person name="Liu T."/>
            <person name="Pan Y.S."/>
            <person name="Xia L.Y."/>
            <person name="Li J."/>
            <person name="Zhao F."/>
            <person name="Cao W.C."/>
        </authorList>
    </citation>
    <scope>NUCLEOTIDE SEQUENCE</scope>
    <source>
        <strain evidence="2">Rsan-2018</strain>
    </source>
</reference>
<comment type="caution">
    <text evidence="2">The sequence shown here is derived from an EMBL/GenBank/DDBJ whole genome shotgun (WGS) entry which is preliminary data.</text>
</comment>
<accession>A0A9D4SXT7</accession>
<sequence>MARNEPIPKSKYNLPEAVSNALRPVYERLSDKELLQRCTRGKTQNANEALHSVIWSLSPKDKNASLFAVETAVADAVMRFNFGNKESSSLILRELQLDQTCTGNQRVVEKDYRRAVGSERKRASSAAFQAAAKKKHKQKPASDYSAGAF</sequence>
<reference evidence="2" key="2">
    <citation type="submission" date="2021-09" db="EMBL/GenBank/DDBJ databases">
        <authorList>
            <person name="Jia N."/>
            <person name="Wang J."/>
            <person name="Shi W."/>
            <person name="Du L."/>
            <person name="Sun Y."/>
            <person name="Zhan W."/>
            <person name="Jiang J."/>
            <person name="Wang Q."/>
            <person name="Zhang B."/>
            <person name="Ji P."/>
            <person name="Sakyi L.B."/>
            <person name="Cui X."/>
            <person name="Yuan T."/>
            <person name="Jiang B."/>
            <person name="Yang W."/>
            <person name="Lam T.T.-Y."/>
            <person name="Chang Q."/>
            <person name="Ding S."/>
            <person name="Wang X."/>
            <person name="Zhu J."/>
            <person name="Ruan X."/>
            <person name="Zhao L."/>
            <person name="Wei J."/>
            <person name="Que T."/>
            <person name="Du C."/>
            <person name="Cheng J."/>
            <person name="Dai P."/>
            <person name="Han X."/>
            <person name="Huang E."/>
            <person name="Gao Y."/>
            <person name="Liu J."/>
            <person name="Shao H."/>
            <person name="Ye R."/>
            <person name="Li L."/>
            <person name="Wei W."/>
            <person name="Wang X."/>
            <person name="Wang C."/>
            <person name="Huo Q."/>
            <person name="Li W."/>
            <person name="Guo W."/>
            <person name="Chen H."/>
            <person name="Chen S."/>
            <person name="Zhou L."/>
            <person name="Zhou L."/>
            <person name="Ni X."/>
            <person name="Tian J."/>
            <person name="Zhou Y."/>
            <person name="Sheng Y."/>
            <person name="Liu T."/>
            <person name="Pan Y."/>
            <person name="Xia L."/>
            <person name="Li J."/>
            <person name="Zhao F."/>
            <person name="Cao W."/>
        </authorList>
    </citation>
    <scope>NUCLEOTIDE SEQUENCE</scope>
    <source>
        <strain evidence="2">Rsan-2018</strain>
        <tissue evidence="2">Larvae</tissue>
    </source>
</reference>
<dbReference type="Proteomes" id="UP000821837">
    <property type="component" value="Unassembled WGS sequence"/>
</dbReference>
<name>A0A9D4SXT7_RHISA</name>
<evidence type="ECO:0000313" key="2">
    <source>
        <dbReference type="EMBL" id="KAH7955984.1"/>
    </source>
</evidence>
<evidence type="ECO:0000256" key="1">
    <source>
        <dbReference type="SAM" id="MobiDB-lite"/>
    </source>
</evidence>
<keyword evidence="3" id="KW-1185">Reference proteome</keyword>
<dbReference type="EMBL" id="JABSTV010001250">
    <property type="protein sequence ID" value="KAH7955984.1"/>
    <property type="molecule type" value="Genomic_DNA"/>
</dbReference>
<evidence type="ECO:0000313" key="3">
    <source>
        <dbReference type="Proteomes" id="UP000821837"/>
    </source>
</evidence>